<dbReference type="InterPro" id="IPR051414">
    <property type="entry name" value="Adenylate-forming_Reductase"/>
</dbReference>
<dbReference type="SUPFAM" id="SSF51735">
    <property type="entry name" value="NAD(P)-binding Rossmann-fold domains"/>
    <property type="match status" value="1"/>
</dbReference>
<dbReference type="PANTHER" id="PTHR43439:SF2">
    <property type="entry name" value="ENZYME, PUTATIVE (JCVI)-RELATED"/>
    <property type="match status" value="1"/>
</dbReference>
<dbReference type="SUPFAM" id="SSF47336">
    <property type="entry name" value="ACP-like"/>
    <property type="match status" value="1"/>
</dbReference>
<evidence type="ECO:0000256" key="1">
    <source>
        <dbReference type="ARBA" id="ARBA00022450"/>
    </source>
</evidence>
<dbReference type="Gene3D" id="3.40.50.720">
    <property type="entry name" value="NAD(P)-binding Rossmann-like Domain"/>
    <property type="match status" value="1"/>
</dbReference>
<protein>
    <recommendedName>
        <fullName evidence="3">Carrier domain-containing protein</fullName>
    </recommendedName>
</protein>
<proteinExistence type="predicted"/>
<keyword evidence="5" id="KW-1185">Reference proteome</keyword>
<dbReference type="Gene3D" id="3.40.50.12780">
    <property type="entry name" value="N-terminal domain of ligase-like"/>
    <property type="match status" value="1"/>
</dbReference>
<dbReference type="Pfam" id="PF07993">
    <property type="entry name" value="NAD_binding_4"/>
    <property type="match status" value="1"/>
</dbReference>
<name>A0AAV9X0Z2_9PEZI</name>
<gene>
    <name evidence="4" type="ORF">TWF694_003541</name>
</gene>
<dbReference type="InterPro" id="IPR006162">
    <property type="entry name" value="Ppantetheine_attach_site"/>
</dbReference>
<dbReference type="Pfam" id="PF00550">
    <property type="entry name" value="PP-binding"/>
    <property type="match status" value="1"/>
</dbReference>
<evidence type="ECO:0000313" key="4">
    <source>
        <dbReference type="EMBL" id="KAK6530174.1"/>
    </source>
</evidence>
<sequence length="1104" mass="123965">MVAVTGTLLPKAFEERAEKNSQGIFAVIPKSPSSYAAGFREMKNVEVQNAINSVAWSIEKSFGRGVDFETIAYLGPNDPRYFIVLLAGIKVGYKIFLPSPRNSIVAHVSLLTELKCKKLICTDPQVPCIPIILESYPMQKLHIPSLQELLDQRAVPNYPYDTTYEKEKLNPFCVLHTSGSTGKPTRSLFHTYGFNELPTTLGIPKPRIWTHEFVSRVFNTNILPPPKEFRDPCNYLKGRFFAGLPAFHAAGVVFCFILPPLCEMIPVYPPPAAPPVTSIFVDTVKHVDVDWAFLSPVIVDDLGKDKSLLDLVAPKLDFIIFGGGALPQVHGDIVNPRIPLFAMLGLTETANIPQLKSFTDGFPSDWSYMRFHPSASVEFRHRFDDFYELVVVRKPEYEHHQAIFALFPDKNEYETKDLYSPHPTRSGLWQHKTRIDDIIVFLNGEKTNPVSFEDEMGRHPEISAALVAGHQRFEASLLVELVDKKELTSQERKEVIDRIWPSIFQANRTCPTHAKVSKDMVLILDPARPMVRAGKGTVQRQATLNLYAKELDLLYNKPDPQPTSPKRVKRSNGMNNRTLVSDIRTMVEMVTEWRKFKDSDDFFALGMDSLQVLQLLKELKLQLSIPALSVSTVYANPSVDLLAQEILKSSNPTNGHTTPASDRKNNLVQIRQRYETFIDGFERGIRAFRQQLSPPEPTESKVVLLTGSTGALGSHILQTLLLDTNVGHIYCFNRSLDSKDTQIRKNIERQLPTEFDTSRVTFIASDLSKPSFGLAQSVYNKIISSVTHVIHNAWPVDFNRALQSFQSSLDGVLNLVCFATLARRHPAILFLSSISSAMNYGKTSGAAAFVPETVLTDDDSPAPMGYGESKYLAERMLDYATKKLDLVTGTVRITQITGPAVVGSGWNRNEWFPSLVISSRFIGALPESLGVKNTRYPAGSLGQIDWIPVDQLAGIIKELSFFLGEQTYGSNIRVFHTMNPKVTTWEDLLPSARNILQNSLSKSQQGAEKKDIEIVPFSEWIERIRDAGSFESIAKDEGGNSELFYQKPALKLLEFYESLLESEEGNTKVDFEIKETLQVCDAMRDLEAIKPEWMAKWVEGWMSS</sequence>
<evidence type="ECO:0000313" key="5">
    <source>
        <dbReference type="Proteomes" id="UP001365542"/>
    </source>
</evidence>
<dbReference type="InterPro" id="IPR036291">
    <property type="entry name" value="NAD(P)-bd_dom_sf"/>
</dbReference>
<dbReference type="Proteomes" id="UP001365542">
    <property type="component" value="Unassembled WGS sequence"/>
</dbReference>
<keyword evidence="1" id="KW-0596">Phosphopantetheine</keyword>
<dbReference type="PROSITE" id="PS00012">
    <property type="entry name" value="PHOSPHOPANTETHEINE"/>
    <property type="match status" value="1"/>
</dbReference>
<dbReference type="Gene3D" id="1.10.1200.10">
    <property type="entry name" value="ACP-like"/>
    <property type="match status" value="1"/>
</dbReference>
<evidence type="ECO:0000256" key="2">
    <source>
        <dbReference type="ARBA" id="ARBA00022553"/>
    </source>
</evidence>
<evidence type="ECO:0000259" key="3">
    <source>
        <dbReference type="PROSITE" id="PS50075"/>
    </source>
</evidence>
<dbReference type="SUPFAM" id="SSF56801">
    <property type="entry name" value="Acetyl-CoA synthetase-like"/>
    <property type="match status" value="1"/>
</dbReference>
<dbReference type="EMBL" id="JAVHJO010000013">
    <property type="protein sequence ID" value="KAK6530174.1"/>
    <property type="molecule type" value="Genomic_DNA"/>
</dbReference>
<organism evidence="4 5">
    <name type="scientific">Orbilia ellipsospora</name>
    <dbReference type="NCBI Taxonomy" id="2528407"/>
    <lineage>
        <taxon>Eukaryota</taxon>
        <taxon>Fungi</taxon>
        <taxon>Dikarya</taxon>
        <taxon>Ascomycota</taxon>
        <taxon>Pezizomycotina</taxon>
        <taxon>Orbiliomycetes</taxon>
        <taxon>Orbiliales</taxon>
        <taxon>Orbiliaceae</taxon>
        <taxon>Orbilia</taxon>
    </lineage>
</organism>
<reference evidence="4 5" key="1">
    <citation type="submission" date="2019-10" db="EMBL/GenBank/DDBJ databases">
        <authorList>
            <person name="Palmer J.M."/>
        </authorList>
    </citation>
    <scope>NUCLEOTIDE SEQUENCE [LARGE SCALE GENOMIC DNA]</scope>
    <source>
        <strain evidence="4 5">TWF694</strain>
    </source>
</reference>
<dbReference type="InterPro" id="IPR009081">
    <property type="entry name" value="PP-bd_ACP"/>
</dbReference>
<dbReference type="InterPro" id="IPR013120">
    <property type="entry name" value="FAR_NAD-bd"/>
</dbReference>
<dbReference type="PROSITE" id="PS50075">
    <property type="entry name" value="CARRIER"/>
    <property type="match status" value="1"/>
</dbReference>
<comment type="caution">
    <text evidence="4">The sequence shown here is derived from an EMBL/GenBank/DDBJ whole genome shotgun (WGS) entry which is preliminary data.</text>
</comment>
<feature type="domain" description="Carrier" evidence="3">
    <location>
        <begin position="574"/>
        <end position="650"/>
    </location>
</feature>
<dbReference type="AlphaFoldDB" id="A0AAV9X0Z2"/>
<dbReference type="Pfam" id="PF00501">
    <property type="entry name" value="AMP-binding"/>
    <property type="match status" value="1"/>
</dbReference>
<accession>A0AAV9X0Z2</accession>
<dbReference type="PANTHER" id="PTHR43439">
    <property type="entry name" value="PHENYLACETATE-COENZYME A LIGASE"/>
    <property type="match status" value="1"/>
</dbReference>
<dbReference type="InterPro" id="IPR000873">
    <property type="entry name" value="AMP-dep_synth/lig_dom"/>
</dbReference>
<keyword evidence="2" id="KW-0597">Phosphoprotein</keyword>
<dbReference type="InterPro" id="IPR042099">
    <property type="entry name" value="ANL_N_sf"/>
</dbReference>
<dbReference type="Pfam" id="PF23562">
    <property type="entry name" value="AMP-binding_C_3"/>
    <property type="match status" value="1"/>
</dbReference>
<dbReference type="InterPro" id="IPR036736">
    <property type="entry name" value="ACP-like_sf"/>
</dbReference>